<organism evidence="1 2">
    <name type="scientific">Phytopseudomonas argentinensis</name>
    <dbReference type="NCBI Taxonomy" id="289370"/>
    <lineage>
        <taxon>Bacteria</taxon>
        <taxon>Pseudomonadati</taxon>
        <taxon>Pseudomonadota</taxon>
        <taxon>Gammaproteobacteria</taxon>
        <taxon>Pseudomonadales</taxon>
        <taxon>Pseudomonadaceae</taxon>
        <taxon>Phytopseudomonas</taxon>
    </lineage>
</organism>
<dbReference type="AlphaFoldDB" id="A0A1I3HAT4"/>
<name>A0A1I3HAT4_9GAMM</name>
<evidence type="ECO:0000313" key="1">
    <source>
        <dbReference type="EMBL" id="SFI32856.1"/>
    </source>
</evidence>
<evidence type="ECO:0000313" key="2">
    <source>
        <dbReference type="Proteomes" id="UP000183018"/>
    </source>
</evidence>
<sequence>MELSQCLRRFLLLICQSRSGQCLNIAPQKNRDS</sequence>
<dbReference type="STRING" id="289370.SAMN05216602_0752"/>
<gene>
    <name evidence="1" type="ORF">SAMN05216602_0752</name>
</gene>
<dbReference type="Proteomes" id="UP000183018">
    <property type="component" value="Unassembled WGS sequence"/>
</dbReference>
<keyword evidence="2" id="KW-1185">Reference proteome</keyword>
<proteinExistence type="predicted"/>
<protein>
    <submittedName>
        <fullName evidence="1">Uncharacterized protein</fullName>
    </submittedName>
</protein>
<accession>A0A1I3HAT4</accession>
<dbReference type="EMBL" id="FORC01000001">
    <property type="protein sequence ID" value="SFI32856.1"/>
    <property type="molecule type" value="Genomic_DNA"/>
</dbReference>
<reference evidence="2" key="1">
    <citation type="submission" date="2016-10" db="EMBL/GenBank/DDBJ databases">
        <authorList>
            <person name="Varghese N."/>
            <person name="Submissions S."/>
        </authorList>
    </citation>
    <scope>NUCLEOTIDE SEQUENCE [LARGE SCALE GENOMIC DNA]</scope>
    <source>
        <strain evidence="2">LMG 22563</strain>
    </source>
</reference>